<proteinExistence type="predicted"/>
<organism evidence="2 3">
    <name type="scientific">Solanum tuberosum</name>
    <name type="common">Potato</name>
    <dbReference type="NCBI Taxonomy" id="4113"/>
    <lineage>
        <taxon>Eukaryota</taxon>
        <taxon>Viridiplantae</taxon>
        <taxon>Streptophyta</taxon>
        <taxon>Embryophyta</taxon>
        <taxon>Tracheophyta</taxon>
        <taxon>Spermatophyta</taxon>
        <taxon>Magnoliopsida</taxon>
        <taxon>eudicotyledons</taxon>
        <taxon>Gunneridae</taxon>
        <taxon>Pentapetalae</taxon>
        <taxon>asterids</taxon>
        <taxon>lamiids</taxon>
        <taxon>Solanales</taxon>
        <taxon>Solanaceae</taxon>
        <taxon>Solanoideae</taxon>
        <taxon>Solaneae</taxon>
        <taxon>Solanum</taxon>
    </lineage>
</organism>
<evidence type="ECO:0000313" key="3">
    <source>
        <dbReference type="Proteomes" id="UP000826656"/>
    </source>
</evidence>
<feature type="compositionally biased region" description="Low complexity" evidence="1">
    <location>
        <begin position="20"/>
        <end position="48"/>
    </location>
</feature>
<keyword evidence="3" id="KW-1185">Reference proteome</keyword>
<accession>A0ABQ7VMF0</accession>
<dbReference type="EMBL" id="JAIVGD010000011">
    <property type="protein sequence ID" value="KAH0769613.1"/>
    <property type="molecule type" value="Genomic_DNA"/>
</dbReference>
<reference evidence="2 3" key="1">
    <citation type="journal article" date="2021" name="bioRxiv">
        <title>Chromosome-scale and haplotype-resolved genome assembly of a tetraploid potato cultivar.</title>
        <authorList>
            <person name="Sun H."/>
            <person name="Jiao W.-B."/>
            <person name="Krause K."/>
            <person name="Campoy J.A."/>
            <person name="Goel M."/>
            <person name="Folz-Donahue K."/>
            <person name="Kukat C."/>
            <person name="Huettel B."/>
            <person name="Schneeberger K."/>
        </authorList>
    </citation>
    <scope>NUCLEOTIDE SEQUENCE [LARGE SCALE GENOMIC DNA]</scope>
    <source>
        <strain evidence="2">SolTubOtavaFocal</strain>
        <tissue evidence="2">Leaves</tissue>
    </source>
</reference>
<protein>
    <submittedName>
        <fullName evidence="2">Uncharacterized protein</fullName>
    </submittedName>
</protein>
<evidence type="ECO:0000256" key="1">
    <source>
        <dbReference type="SAM" id="MobiDB-lite"/>
    </source>
</evidence>
<comment type="caution">
    <text evidence="2">The sequence shown here is derived from an EMBL/GenBank/DDBJ whole genome shotgun (WGS) entry which is preliminary data.</text>
</comment>
<feature type="region of interest" description="Disordered" evidence="1">
    <location>
        <begin position="175"/>
        <end position="201"/>
    </location>
</feature>
<name>A0ABQ7VMF0_SOLTU</name>
<feature type="region of interest" description="Disordered" evidence="1">
    <location>
        <begin position="1"/>
        <end position="78"/>
    </location>
</feature>
<feature type="compositionally biased region" description="Low complexity" evidence="1">
    <location>
        <begin position="185"/>
        <end position="201"/>
    </location>
</feature>
<gene>
    <name evidence="2" type="ORF">KY290_013594</name>
</gene>
<dbReference type="Proteomes" id="UP000826656">
    <property type="component" value="Unassembled WGS sequence"/>
</dbReference>
<evidence type="ECO:0000313" key="2">
    <source>
        <dbReference type="EMBL" id="KAH0769613.1"/>
    </source>
</evidence>
<sequence length="265" mass="29231">MQPNNPHLLLLNQKSEEESSSSGSGEELGSQSDDGSEGSVESASGSQEDATTSPLAIGPEAATGTHTEVGAEEEDTEVTSDDTIVLYVNLYKFDLVLRQQLINYFRSIWTVNRSEYFFNNGIVNKSDGFKNRLLMPETILVMADIHDVANPLFERKLEALGLLVVVPHTPIVPPQAEGQTELGESSQQPASGAPSLPPASTSQAISTFINLPTTFLEKLFADQRQTKTLVDQIVHRMPQLIERNVLAMFKRLKDEMRKEFAILKK</sequence>